<proteinExistence type="predicted"/>
<dbReference type="Pfam" id="PF01637">
    <property type="entry name" value="ATPase_2"/>
    <property type="match status" value="1"/>
</dbReference>
<dbReference type="SUPFAM" id="SSF52540">
    <property type="entry name" value="P-loop containing nucleoside triphosphate hydrolases"/>
    <property type="match status" value="1"/>
</dbReference>
<dbReference type="PANTHER" id="PTHR34704">
    <property type="entry name" value="ATPASE"/>
    <property type="match status" value="1"/>
</dbReference>
<name>A0A1M6ZM51_9BACT</name>
<evidence type="ECO:0000259" key="1">
    <source>
        <dbReference type="Pfam" id="PF01637"/>
    </source>
</evidence>
<protein>
    <recommendedName>
        <fullName evidence="1">ATPase domain-containing protein</fullName>
    </recommendedName>
</protein>
<dbReference type="AlphaFoldDB" id="A0A1M6ZM51"/>
<evidence type="ECO:0000313" key="2">
    <source>
        <dbReference type="EMBL" id="SHL31527.1"/>
    </source>
</evidence>
<accession>A0A1M6ZM51</accession>
<reference evidence="3" key="1">
    <citation type="submission" date="2016-11" db="EMBL/GenBank/DDBJ databases">
        <authorList>
            <person name="Varghese N."/>
            <person name="Submissions S."/>
        </authorList>
    </citation>
    <scope>NUCLEOTIDE SEQUENCE [LARGE SCALE GENOMIC DNA]</scope>
    <source>
        <strain evidence="3">UWOS</strain>
    </source>
</reference>
<dbReference type="EMBL" id="FRAW01000065">
    <property type="protein sequence ID" value="SHL31527.1"/>
    <property type="molecule type" value="Genomic_DNA"/>
</dbReference>
<gene>
    <name evidence="2" type="ORF">SAMN05720469_1654</name>
</gene>
<dbReference type="Gene3D" id="3.40.50.300">
    <property type="entry name" value="P-loop containing nucleotide triphosphate hydrolases"/>
    <property type="match status" value="1"/>
</dbReference>
<organism evidence="2 3">
    <name type="scientific">Fibrobacter intestinalis</name>
    <dbReference type="NCBI Taxonomy" id="28122"/>
    <lineage>
        <taxon>Bacteria</taxon>
        <taxon>Pseudomonadati</taxon>
        <taxon>Fibrobacterota</taxon>
        <taxon>Fibrobacteria</taxon>
        <taxon>Fibrobacterales</taxon>
        <taxon>Fibrobacteraceae</taxon>
        <taxon>Fibrobacter</taxon>
    </lineage>
</organism>
<evidence type="ECO:0000313" key="3">
    <source>
        <dbReference type="Proteomes" id="UP000184275"/>
    </source>
</evidence>
<keyword evidence="3" id="KW-1185">Reference proteome</keyword>
<dbReference type="GO" id="GO:0005524">
    <property type="term" value="F:ATP binding"/>
    <property type="evidence" value="ECO:0007669"/>
    <property type="project" value="InterPro"/>
</dbReference>
<dbReference type="Proteomes" id="UP000184275">
    <property type="component" value="Unassembled WGS sequence"/>
</dbReference>
<dbReference type="PRINTS" id="PR00364">
    <property type="entry name" value="DISEASERSIST"/>
</dbReference>
<dbReference type="InterPro" id="IPR011579">
    <property type="entry name" value="ATPase_dom"/>
</dbReference>
<feature type="domain" description="ATPase" evidence="1">
    <location>
        <begin position="9"/>
        <end position="215"/>
    </location>
</feature>
<dbReference type="InterPro" id="IPR027417">
    <property type="entry name" value="P-loop_NTPase"/>
</dbReference>
<dbReference type="PANTHER" id="PTHR34704:SF1">
    <property type="entry name" value="ATPASE"/>
    <property type="match status" value="1"/>
</dbReference>
<dbReference type="RefSeq" id="WP_073306412.1">
    <property type="nucleotide sequence ID" value="NZ_FRAW01000065.1"/>
</dbReference>
<sequence length="473" mass="55148">MDYSEKIVGRQEEQKTLQKCFESPKAEFVAIYGRRRIGKTFLVKQFFKEEFDFYTTGVYQVSKAEQLRNWKKQLQKFSGQSTNIPKNWFEAFDQLENYLRTLKKKRIVVFIDELPWLDTPKSNFLRALEMFWNSWGADCQRLKLVVCGSATTWMVNKLLGDKGGLHNRVTRPIYLAPFSLLETRKYLAKENFDWSDSEIVETYMCLGGTPYYLSLLDSSLSLRQNIDKLFFKRNAVLRTEYDFLFRSLFNESTIYRKVVELLSAKLVGLTRNAIISGLGAADNGKLSEVLENLEKCDFIRHYQSFGKKRNEALFQLTDMFTLFFLRFVKDYKGMNENAWSNLSDSKRNAWQGYAFEQVCIHHVAQVKAALGISGIESDVCSWSKKNGKKGSQIDLIIDRSDKVIDLCEIKYCDRPFEIKKDYAEWLKERRDIFRDDVKTNKTLHLTMIAPFGVANGKYASLIQSIVKAEDLFR</sequence>